<dbReference type="Proteomes" id="UP000694845">
    <property type="component" value="Unplaced"/>
</dbReference>
<evidence type="ECO:0000256" key="1">
    <source>
        <dbReference type="SAM" id="MobiDB-lite"/>
    </source>
</evidence>
<organism evidence="2 3">
    <name type="scientific">Acanthaster planci</name>
    <name type="common">Crown-of-thorns starfish</name>
    <dbReference type="NCBI Taxonomy" id="133434"/>
    <lineage>
        <taxon>Eukaryota</taxon>
        <taxon>Metazoa</taxon>
        <taxon>Echinodermata</taxon>
        <taxon>Eleutherozoa</taxon>
        <taxon>Asterozoa</taxon>
        <taxon>Asteroidea</taxon>
        <taxon>Valvatacea</taxon>
        <taxon>Valvatida</taxon>
        <taxon>Acanthasteridae</taxon>
        <taxon>Acanthaster</taxon>
    </lineage>
</organism>
<dbReference type="GeneID" id="110980102"/>
<dbReference type="GO" id="GO:0042254">
    <property type="term" value="P:ribosome biogenesis"/>
    <property type="evidence" value="ECO:0007669"/>
    <property type="project" value="InterPro"/>
</dbReference>
<feature type="compositionally biased region" description="Basic residues" evidence="1">
    <location>
        <begin position="26"/>
        <end position="43"/>
    </location>
</feature>
<accession>A0A8B7YHR2</accession>
<evidence type="ECO:0000313" key="3">
    <source>
        <dbReference type="RefSeq" id="XP_022092137.1"/>
    </source>
</evidence>
<name>A0A8B7YHR2_ACAPL</name>
<dbReference type="PANTHER" id="PTHR35544">
    <property type="entry name" value="RIBOSOMAL BIOGENESIS FACTOR"/>
    <property type="match status" value="1"/>
</dbReference>
<dbReference type="PANTHER" id="PTHR35544:SF4">
    <property type="entry name" value="RIBOSOMAL BIOGENESIS FACTOR"/>
    <property type="match status" value="1"/>
</dbReference>
<evidence type="ECO:0000313" key="2">
    <source>
        <dbReference type="Proteomes" id="UP000694845"/>
    </source>
</evidence>
<gene>
    <name evidence="3" type="primary">LOC110980102</name>
</gene>
<dbReference type="RefSeq" id="XP_022092137.1">
    <property type="nucleotide sequence ID" value="XM_022236445.1"/>
</dbReference>
<keyword evidence="2" id="KW-1185">Reference proteome</keyword>
<proteinExistence type="predicted"/>
<feature type="compositionally biased region" description="Polar residues" evidence="1">
    <location>
        <begin position="84"/>
        <end position="94"/>
    </location>
</feature>
<feature type="region of interest" description="Disordered" evidence="1">
    <location>
        <begin position="84"/>
        <end position="108"/>
    </location>
</feature>
<dbReference type="OrthoDB" id="9520891at2759"/>
<reference evidence="3" key="1">
    <citation type="submission" date="2025-08" db="UniProtKB">
        <authorList>
            <consortium name="RefSeq"/>
        </authorList>
    </citation>
    <scope>IDENTIFICATION</scope>
</reference>
<protein>
    <submittedName>
        <fullName evidence="3">Uncharacterized protein C8orf59 homolog isoform X2</fullName>
    </submittedName>
</protein>
<dbReference type="Pfam" id="PF15679">
    <property type="entry name" value="DUF4665"/>
    <property type="match status" value="1"/>
</dbReference>
<sequence length="108" mass="12288">MGKTKKQRSQLVKVKGTSEKQSTNHRTFKVSQHKATKAKHKAKVVSTNLKRNRQQVCNINDRFRDIQQSTVTISQPKATTPTLLKQVGKSSRSRPPNMEEATRQMAML</sequence>
<feature type="region of interest" description="Disordered" evidence="1">
    <location>
        <begin position="1"/>
        <end position="49"/>
    </location>
</feature>
<dbReference type="GO" id="GO:0005730">
    <property type="term" value="C:nucleolus"/>
    <property type="evidence" value="ECO:0007669"/>
    <property type="project" value="TreeGrafter"/>
</dbReference>
<dbReference type="AlphaFoldDB" id="A0A8B7YHR2"/>
<dbReference type="InterPro" id="IPR031389">
    <property type="entry name" value="RBIS"/>
</dbReference>